<protein>
    <submittedName>
        <fullName evidence="10">Guanine nucleotide-binding protein alpha-2 subunit</fullName>
    </submittedName>
</protein>
<keyword evidence="6 8" id="KW-0342">GTP-binding</keyword>
<organism evidence="10 11">
    <name type="scientific">Purpureocillium lavendulum</name>
    <dbReference type="NCBI Taxonomy" id="1247861"/>
    <lineage>
        <taxon>Eukaryota</taxon>
        <taxon>Fungi</taxon>
        <taxon>Dikarya</taxon>
        <taxon>Ascomycota</taxon>
        <taxon>Pezizomycotina</taxon>
        <taxon>Sordariomycetes</taxon>
        <taxon>Hypocreomycetidae</taxon>
        <taxon>Hypocreales</taxon>
        <taxon>Ophiocordycipitaceae</taxon>
        <taxon>Purpureocillium</taxon>
    </lineage>
</organism>
<evidence type="ECO:0000256" key="3">
    <source>
        <dbReference type="ARBA" id="ARBA00022723"/>
    </source>
</evidence>
<dbReference type="InterPro" id="IPR027417">
    <property type="entry name" value="P-loop_NTPase"/>
</dbReference>
<comment type="caution">
    <text evidence="10">The sequence shown here is derived from an EMBL/GenBank/DDBJ whole genome shotgun (WGS) entry which is preliminary data.</text>
</comment>
<feature type="binding site" evidence="8">
    <location>
        <begin position="216"/>
        <end position="220"/>
    </location>
    <ligand>
        <name>GTP</name>
        <dbReference type="ChEBI" id="CHEBI:37565"/>
    </ligand>
</feature>
<dbReference type="InterPro" id="IPR011025">
    <property type="entry name" value="GproteinA_insert"/>
</dbReference>
<dbReference type="SMART" id="SM00275">
    <property type="entry name" value="G_alpha"/>
    <property type="match status" value="1"/>
</dbReference>
<dbReference type="GO" id="GO:0005525">
    <property type="term" value="F:GTP binding"/>
    <property type="evidence" value="ECO:0007669"/>
    <property type="project" value="UniProtKB-KW"/>
</dbReference>
<feature type="binding site" evidence="8">
    <location>
        <position position="343"/>
    </location>
    <ligand>
        <name>GTP</name>
        <dbReference type="ChEBI" id="CHEBI:37565"/>
    </ligand>
</feature>
<comment type="subunit">
    <text evidence="2">G proteins are composed of 3 units; alpha, beta and gamma. The alpha chain contains the guanine nucleotide binding site.</text>
</comment>
<dbReference type="AlphaFoldDB" id="A0AB34FHG7"/>
<dbReference type="PRINTS" id="PR00318">
    <property type="entry name" value="GPROTEINA"/>
</dbReference>
<dbReference type="GO" id="GO:0005834">
    <property type="term" value="C:heterotrimeric G-protein complex"/>
    <property type="evidence" value="ECO:0007669"/>
    <property type="project" value="InterPro"/>
</dbReference>
<evidence type="ECO:0000256" key="8">
    <source>
        <dbReference type="PIRSR" id="PIRSR601019-1"/>
    </source>
</evidence>
<gene>
    <name evidence="10" type="primary">GNA</name>
    <name evidence="10" type="ORF">O9K51_09379</name>
</gene>
<keyword evidence="7" id="KW-0807">Transducer</keyword>
<feature type="binding site" evidence="9">
    <location>
        <position position="63"/>
    </location>
    <ligand>
        <name>Mg(2+)</name>
        <dbReference type="ChEBI" id="CHEBI:18420"/>
    </ligand>
</feature>
<dbReference type="Proteomes" id="UP001163105">
    <property type="component" value="Unassembled WGS sequence"/>
</dbReference>
<feature type="binding site" evidence="9">
    <location>
        <position position="197"/>
    </location>
    <ligand>
        <name>Mg(2+)</name>
        <dbReference type="ChEBI" id="CHEBI:18420"/>
    </ligand>
</feature>
<proteinExistence type="inferred from homology"/>
<accession>A0AB34FHG7</accession>
<dbReference type="PANTHER" id="PTHR10218">
    <property type="entry name" value="GTP-BINDING PROTEIN ALPHA SUBUNIT"/>
    <property type="match status" value="1"/>
</dbReference>
<dbReference type="PRINTS" id="PR01241">
    <property type="entry name" value="GPROTEINAFNG"/>
</dbReference>
<evidence type="ECO:0000256" key="6">
    <source>
        <dbReference type="ARBA" id="ARBA00023134"/>
    </source>
</evidence>
<evidence type="ECO:0000256" key="4">
    <source>
        <dbReference type="ARBA" id="ARBA00022741"/>
    </source>
</evidence>
<evidence type="ECO:0000256" key="2">
    <source>
        <dbReference type="ARBA" id="ARBA00011356"/>
    </source>
</evidence>
<reference evidence="10" key="1">
    <citation type="submission" date="2023-01" db="EMBL/GenBank/DDBJ databases">
        <title>The growth and conidiation of Purpureocillium lavendulum are regulated by nitrogen source and histone H3K14 acetylation.</title>
        <authorList>
            <person name="Tang P."/>
            <person name="Han J."/>
            <person name="Zhang C."/>
            <person name="Tang P."/>
            <person name="Qi F."/>
            <person name="Zhang K."/>
            <person name="Liang L."/>
        </authorList>
    </citation>
    <scope>NUCLEOTIDE SEQUENCE</scope>
    <source>
        <strain evidence="10">YMF1.00683</strain>
    </source>
</reference>
<comment type="similarity">
    <text evidence="1">Belongs to the G-alpha family. G(q) subfamily.</text>
</comment>
<evidence type="ECO:0000256" key="5">
    <source>
        <dbReference type="ARBA" id="ARBA00022842"/>
    </source>
</evidence>
<evidence type="ECO:0000313" key="10">
    <source>
        <dbReference type="EMBL" id="KAJ6437957.1"/>
    </source>
</evidence>
<evidence type="ECO:0000256" key="9">
    <source>
        <dbReference type="PIRSR" id="PIRSR601019-2"/>
    </source>
</evidence>
<dbReference type="EMBL" id="JAQHRD010000009">
    <property type="protein sequence ID" value="KAJ6437957.1"/>
    <property type="molecule type" value="Genomic_DNA"/>
</dbReference>
<keyword evidence="3 9" id="KW-0479">Metal-binding</keyword>
<dbReference type="GO" id="GO:0046872">
    <property type="term" value="F:metal ion binding"/>
    <property type="evidence" value="ECO:0007669"/>
    <property type="project" value="UniProtKB-KW"/>
</dbReference>
<dbReference type="GO" id="GO:0031683">
    <property type="term" value="F:G-protein beta/gamma-subunit complex binding"/>
    <property type="evidence" value="ECO:0007669"/>
    <property type="project" value="InterPro"/>
</dbReference>
<dbReference type="PANTHER" id="PTHR10218:SF242">
    <property type="entry name" value="GUANINE NUCLEOTIDE-BINDING PROTEIN ALPHA-1 SUBUNIT"/>
    <property type="match status" value="1"/>
</dbReference>
<dbReference type="GO" id="GO:0001664">
    <property type="term" value="F:G protein-coupled receptor binding"/>
    <property type="evidence" value="ECO:0007669"/>
    <property type="project" value="InterPro"/>
</dbReference>
<dbReference type="GO" id="GO:0007186">
    <property type="term" value="P:G protein-coupled receptor signaling pathway"/>
    <property type="evidence" value="ECO:0007669"/>
    <property type="project" value="InterPro"/>
</dbReference>
<dbReference type="CDD" id="cd00066">
    <property type="entry name" value="G-alpha"/>
    <property type="match status" value="1"/>
</dbReference>
<feature type="binding site" evidence="8">
    <location>
        <begin position="285"/>
        <end position="288"/>
    </location>
    <ligand>
        <name>GTP</name>
        <dbReference type="ChEBI" id="CHEBI:37565"/>
    </ligand>
</feature>
<dbReference type="Gene3D" id="3.40.50.300">
    <property type="entry name" value="P-loop containing nucleotide triphosphate hydrolases"/>
    <property type="match status" value="1"/>
</dbReference>
<dbReference type="SUPFAM" id="SSF47895">
    <property type="entry name" value="Transducin (alpha subunit), insertion domain"/>
    <property type="match status" value="1"/>
</dbReference>
<name>A0AB34FHG7_9HYPO</name>
<evidence type="ECO:0000313" key="11">
    <source>
        <dbReference type="Proteomes" id="UP001163105"/>
    </source>
</evidence>
<evidence type="ECO:0000256" key="7">
    <source>
        <dbReference type="ARBA" id="ARBA00023224"/>
    </source>
</evidence>
<dbReference type="GO" id="GO:0000750">
    <property type="term" value="P:pheromone-dependent signal transduction involved in conjugation with cellular fusion"/>
    <property type="evidence" value="ECO:0007669"/>
    <property type="project" value="TreeGrafter"/>
</dbReference>
<dbReference type="GO" id="GO:0005737">
    <property type="term" value="C:cytoplasm"/>
    <property type="evidence" value="ECO:0007669"/>
    <property type="project" value="TreeGrafter"/>
</dbReference>
<dbReference type="GO" id="GO:0003924">
    <property type="term" value="F:GTPase activity"/>
    <property type="evidence" value="ECO:0007669"/>
    <property type="project" value="InterPro"/>
</dbReference>
<dbReference type="Pfam" id="PF00503">
    <property type="entry name" value="G-alpha"/>
    <property type="match status" value="1"/>
</dbReference>
<keyword evidence="4 8" id="KW-0547">Nucleotide-binding</keyword>
<feature type="binding site" evidence="8">
    <location>
        <begin position="59"/>
        <end position="64"/>
    </location>
    <ligand>
        <name>GTP</name>
        <dbReference type="ChEBI" id="CHEBI:37565"/>
    </ligand>
</feature>
<keyword evidence="5 9" id="KW-0460">Magnesium</keyword>
<keyword evidence="11" id="KW-1185">Reference proteome</keyword>
<dbReference type="PROSITE" id="PS51882">
    <property type="entry name" value="G_ALPHA"/>
    <property type="match status" value="1"/>
</dbReference>
<sequence length="370" mass="42704">MLTTGNIGHEIRPVFAMCLGSDDKKDNGSARSRDIDRGIRRDEEKLAKEVKLLLLGAGESGKTTILKQMRLIYSRSFSVLERLWWRPVIFRNIVESFCIMQMVMSDFNYHFQTSDSKTHMTQVLSRRDISPDGKFPQELVESIMVLWQDSGIKAAFSKGCEYALHDNLTYFMSNLSRVWAEDYVPNDLDILCARLKTTGITECRFALGTLTYHIIDVGGQRSERKKWIHCFENVQCVLFMVAISGYDQCLVEDKDANQMNEALMLFESIVNSRWFTKSALILFLNKMDMFKAKLPRRPITEHGFTDYRGAPADYKAAANYFLDKFRAQSRNPDKEIYGHFTNATDTDLVKVTMKSVQDMIIQRNLKHLML</sequence>
<dbReference type="InterPro" id="IPR002975">
    <property type="entry name" value="Fungi_Gprotein_alpha"/>
</dbReference>
<dbReference type="SUPFAM" id="SSF52540">
    <property type="entry name" value="P-loop containing nucleoside triphosphate hydrolases"/>
    <property type="match status" value="1"/>
</dbReference>
<evidence type="ECO:0000256" key="1">
    <source>
        <dbReference type="ARBA" id="ARBA00007976"/>
    </source>
</evidence>
<dbReference type="FunFam" id="3.40.50.300:FF:000051">
    <property type="entry name" value="Guanine nucleotide-binding protein subunit alpha"/>
    <property type="match status" value="1"/>
</dbReference>
<dbReference type="InterPro" id="IPR001019">
    <property type="entry name" value="Gprotein_alpha_su"/>
</dbReference>
<dbReference type="Gene3D" id="1.10.400.10">
    <property type="entry name" value="GI Alpha 1, domain 2-like"/>
    <property type="match status" value="1"/>
</dbReference>
<feature type="binding site" evidence="8">
    <location>
        <begin position="191"/>
        <end position="197"/>
    </location>
    <ligand>
        <name>GTP</name>
        <dbReference type="ChEBI" id="CHEBI:37565"/>
    </ligand>
</feature>